<dbReference type="EMBL" id="AM238664">
    <property type="protein sequence ID" value="CAJ87878.1"/>
    <property type="molecule type" value="Genomic_DNA"/>
</dbReference>
<sequence length="169" mass="17651">MTSTVTNDQPATGAGSGSGSGSGSGARAEIAGLLHRYLLSLDDEELDDAWTAGLFTDDAVVAFPVSRHQGADGMAAYHRSALSAFAATQHLGSPAVVELDGPRATLRANLISTHVHHAHHALPQGSLPPLFATGTFVNGEARRTPEGWRLNLLAFRLLWADGSPPPPAR</sequence>
<dbReference type="Gene3D" id="3.10.450.50">
    <property type="match status" value="1"/>
</dbReference>
<feature type="compositionally biased region" description="Polar residues" evidence="1">
    <location>
        <begin position="1"/>
        <end position="10"/>
    </location>
</feature>
<dbReference type="InterPro" id="IPR032710">
    <property type="entry name" value="NTF2-like_dom_sf"/>
</dbReference>
<feature type="region of interest" description="Disordered" evidence="1">
    <location>
        <begin position="1"/>
        <end position="25"/>
    </location>
</feature>
<dbReference type="SUPFAM" id="SSF54427">
    <property type="entry name" value="NTF2-like"/>
    <property type="match status" value="1"/>
</dbReference>
<gene>
    <name evidence="5" type="primary">alpL</name>
    <name evidence="3" type="ORF">SAM23877_0200</name>
    <name evidence="4" type="ORF">SAM23877_7473</name>
    <name evidence="6" type="ORF">SAMT0169</name>
    <name evidence="5" type="ORF">SAMT0170</name>
</gene>
<reference evidence="6" key="2">
    <citation type="journal article" date="2006" name="Microbiology (Mosc.)">
        <title>Multiple biosynthetic and uptake systems mediate siderophore-dependent iron acquisition in Streptomyces coelicolor A3(2) and Streptomyces ambofaciens ATCC 23877.</title>
        <authorList>
            <person name="Barona-Gomez F."/>
            <person name="Lautru S."/>
            <person name="Francou F.X."/>
            <person name="Leblond P."/>
            <person name="Pernodet J.L."/>
            <person name="Challis G.L."/>
        </authorList>
    </citation>
    <scope>NUCLEOTIDE SEQUENCE</scope>
    <source>
        <strain evidence="6">ATCC 23877</strain>
    </source>
</reference>
<accession>Q1RQR6</accession>
<evidence type="ECO:0000313" key="6">
    <source>
        <dbReference type="EMBL" id="CAJ87878.1"/>
    </source>
</evidence>
<evidence type="ECO:0000313" key="3">
    <source>
        <dbReference type="EMBL" id="AKZ53249.1"/>
    </source>
</evidence>
<dbReference type="EMBL" id="AJ937740">
    <property type="protein sequence ID" value="CAI78099.1"/>
    <property type="molecule type" value="Genomic_DNA"/>
</dbReference>
<dbReference type="InterPro" id="IPR037401">
    <property type="entry name" value="SnoaL-like"/>
</dbReference>
<dbReference type="CDD" id="cd00531">
    <property type="entry name" value="NTF2_like"/>
    <property type="match status" value="1"/>
</dbReference>
<evidence type="ECO:0000313" key="5">
    <source>
        <dbReference type="EMBL" id="CAI78373.1"/>
    </source>
</evidence>
<dbReference type="EMBL" id="CP012382">
    <property type="protein sequence ID" value="AKZ53249.1"/>
    <property type="molecule type" value="Genomic_DNA"/>
</dbReference>
<evidence type="ECO:0000259" key="2">
    <source>
        <dbReference type="Pfam" id="PF13577"/>
    </source>
</evidence>
<dbReference type="KEGG" id="samb:SAM23877_0200"/>
<dbReference type="KEGG" id="samb:SAM23877_7473"/>
<dbReference type="EMBL" id="CP012382">
    <property type="protein sequence ID" value="AKZ60514.1"/>
    <property type="molecule type" value="Genomic_DNA"/>
</dbReference>
<dbReference type="RefSeq" id="WP_079029945.1">
    <property type="nucleotide sequence ID" value="NZ_CP012382.1"/>
</dbReference>
<proteinExistence type="predicted"/>
<dbReference type="Pfam" id="PF13577">
    <property type="entry name" value="SnoaL_4"/>
    <property type="match status" value="1"/>
</dbReference>
<dbReference type="EMBL" id="AM238663">
    <property type="protein sequence ID" value="CAJ89156.1"/>
    <property type="molecule type" value="Genomic_DNA"/>
</dbReference>
<protein>
    <submittedName>
        <fullName evidence="5">JadX-like protein</fullName>
    </submittedName>
</protein>
<feature type="compositionally biased region" description="Gly residues" evidence="1">
    <location>
        <begin position="14"/>
        <end position="24"/>
    </location>
</feature>
<reference evidence="3" key="5">
    <citation type="submission" date="2015-07" db="EMBL/GenBank/DDBJ databases">
        <title>Complete genome sequence of Streptomyces ambofaciens ATCC 23877, the spiramycin producer.</title>
        <authorList>
            <person name="Thibessard A."/>
            <person name="Haas D."/>
            <person name="Gerbaud C."/>
            <person name="Aigle B."/>
            <person name="Lautru S."/>
            <person name="Pernodet J.-L."/>
            <person name="Leblond P."/>
        </authorList>
    </citation>
    <scope>NUCLEOTIDE SEQUENCE [LARGE SCALE GENOMIC DNA]</scope>
    <source>
        <strain evidence="3">ATCC 23877</strain>
    </source>
</reference>
<dbReference type="EMBL" id="AJ937741">
    <property type="protein sequence ID" value="CAI78373.1"/>
    <property type="molecule type" value="Genomic_DNA"/>
</dbReference>
<feature type="domain" description="SnoaL-like" evidence="2">
    <location>
        <begin position="26"/>
        <end position="150"/>
    </location>
</feature>
<name>Q1RQR6_STRA7</name>
<evidence type="ECO:0000256" key="1">
    <source>
        <dbReference type="SAM" id="MobiDB-lite"/>
    </source>
</evidence>
<dbReference type="AlphaFoldDB" id="Q1RQR6"/>
<organism evidence="5">
    <name type="scientific">Streptomyces ambofaciens (strain ATCC 23877 / 3486 / DSM 40053 / JCM 4204 / NBRC 12836 / NRRL B-2516)</name>
    <dbReference type="NCBI Taxonomy" id="278992"/>
    <lineage>
        <taxon>Bacteria</taxon>
        <taxon>Bacillati</taxon>
        <taxon>Actinomycetota</taxon>
        <taxon>Actinomycetes</taxon>
        <taxon>Kitasatosporales</taxon>
        <taxon>Streptomycetaceae</taxon>
        <taxon>Streptomyces</taxon>
    </lineage>
</organism>
<evidence type="ECO:0000313" key="7">
    <source>
        <dbReference type="Proteomes" id="UP000061018"/>
    </source>
</evidence>
<evidence type="ECO:0000313" key="4">
    <source>
        <dbReference type="EMBL" id="AKZ60514.1"/>
    </source>
</evidence>
<dbReference type="Proteomes" id="UP000061018">
    <property type="component" value="Chromosome"/>
</dbReference>
<reference evidence="5" key="1">
    <citation type="journal article" date="2006" name="J. Bacteriol.">
        <title>Intraspecific variability of the terminal inverted repeats of the linear chromosome of Streptomyces ambofaciens.</title>
        <authorList>
            <person name="Choulet F."/>
            <person name="Gallois A."/>
            <person name="Aigle B."/>
            <person name="Mangenot S."/>
            <person name="Gerbaud C."/>
            <person name="Truong C."/>
            <person name="Francou F.X."/>
            <person name="Borges F."/>
            <person name="Fourrier C."/>
            <person name="Guerineau M."/>
            <person name="Decaris B."/>
            <person name="Barbe V."/>
            <person name="Pernodet J.L."/>
            <person name="Leblond P."/>
        </authorList>
    </citation>
    <scope>NUCLEOTIDE SEQUENCE</scope>
    <source>
        <strain evidence="5">ATCC 23877</strain>
    </source>
</reference>
<reference evidence="7" key="4">
    <citation type="journal article" date="2015" name="J. Biotechnol.">
        <title>Complete genome sequence of Streptomyces ambofaciens ATCC 23877, the spiramycin producer.</title>
        <authorList>
            <person name="Thibessard A."/>
            <person name="Haas D."/>
            <person name="Gerbaud C."/>
            <person name="Aigle B."/>
            <person name="Lautru S."/>
            <person name="Pernodet J.L."/>
            <person name="Leblond P."/>
        </authorList>
    </citation>
    <scope>NUCLEOTIDE SEQUENCE [LARGE SCALE GENOMIC DNA]</scope>
    <source>
        <strain evidence="7">ATCC 23877 / 3486 / DSM 40053 / JCM 4204 / NBRC 12836 / NRRL B-2516</strain>
    </source>
</reference>
<reference evidence="6" key="3">
    <citation type="journal article" date="2006" name="Mol. Biol. Evol.">
        <title>Evolution of the terminal regions of the Streptomyces linear chromosome.</title>
        <authorList>
            <person name="Choulet F."/>
            <person name="Aigle B."/>
            <person name="Gallois A."/>
            <person name="Mangenot S."/>
            <person name="Gerbaud C."/>
            <person name="Truong C."/>
            <person name="Francou F.X."/>
            <person name="Fourrier C."/>
            <person name="Guerineau M."/>
            <person name="Decaris B."/>
            <person name="Barbe V."/>
            <person name="Pernodet J.L."/>
            <person name="Leblond P."/>
        </authorList>
    </citation>
    <scope>NUCLEOTIDE SEQUENCE</scope>
    <source>
        <strain evidence="6">ATCC 23877</strain>
    </source>
</reference>